<dbReference type="EMBL" id="UINC01124663">
    <property type="protein sequence ID" value="SVD01971.1"/>
    <property type="molecule type" value="Genomic_DNA"/>
</dbReference>
<accession>A0A382RZ90</accession>
<dbReference type="AlphaFoldDB" id="A0A382RZ90"/>
<gene>
    <name evidence="1" type="ORF">METZ01_LOCUS354825</name>
</gene>
<sequence>MVGEDESVSQRRLKFAELATKRVNKATQAIRVIGNLSNKSNYEYTDQDVRLMIRELNAAVADVKRRFSNGNSADSDNFRIVP</sequence>
<reference evidence="1" key="1">
    <citation type="submission" date="2018-05" db="EMBL/GenBank/DDBJ databases">
        <authorList>
            <person name="Lanie J.A."/>
            <person name="Ng W.-L."/>
            <person name="Kazmierczak K.M."/>
            <person name="Andrzejewski T.M."/>
            <person name="Davidsen T.M."/>
            <person name="Wayne K.J."/>
            <person name="Tettelin H."/>
            <person name="Glass J.I."/>
            <person name="Rusch D."/>
            <person name="Podicherti R."/>
            <person name="Tsui H.-C.T."/>
            <person name="Winkler M.E."/>
        </authorList>
    </citation>
    <scope>NUCLEOTIDE SEQUENCE</scope>
</reference>
<evidence type="ECO:0008006" key="2">
    <source>
        <dbReference type="Google" id="ProtNLM"/>
    </source>
</evidence>
<name>A0A382RZ90_9ZZZZ</name>
<evidence type="ECO:0000313" key="1">
    <source>
        <dbReference type="EMBL" id="SVD01971.1"/>
    </source>
</evidence>
<organism evidence="1">
    <name type="scientific">marine metagenome</name>
    <dbReference type="NCBI Taxonomy" id="408172"/>
    <lineage>
        <taxon>unclassified sequences</taxon>
        <taxon>metagenomes</taxon>
        <taxon>ecological metagenomes</taxon>
    </lineage>
</organism>
<protein>
    <recommendedName>
        <fullName evidence="2">Flagellin N-terminal domain-containing protein</fullName>
    </recommendedName>
</protein>
<proteinExistence type="predicted"/>